<accession>C6HIT4</accession>
<reference evidence="3" key="1">
    <citation type="submission" date="2009-05" db="EMBL/GenBank/DDBJ databases">
        <title>The genome sequence of Ajellomyces capsulatus strain H143.</title>
        <authorList>
            <person name="Champion M."/>
            <person name="Cuomo C.A."/>
            <person name="Ma L.-J."/>
            <person name="Henn M.R."/>
            <person name="Sil A."/>
            <person name="Goldman B."/>
            <person name="Young S.K."/>
            <person name="Kodira C.D."/>
            <person name="Zeng Q."/>
            <person name="Koehrsen M."/>
            <person name="Alvarado L."/>
            <person name="Berlin A.M."/>
            <person name="Borenstein D."/>
            <person name="Chen Z."/>
            <person name="Engels R."/>
            <person name="Freedman E."/>
            <person name="Gellesch M."/>
            <person name="Goldberg J."/>
            <person name="Griggs A."/>
            <person name="Gujja S."/>
            <person name="Heiman D.I."/>
            <person name="Hepburn T.A."/>
            <person name="Howarth C."/>
            <person name="Jen D."/>
            <person name="Larson L."/>
            <person name="Lewis B."/>
            <person name="Mehta T."/>
            <person name="Park D."/>
            <person name="Pearson M."/>
            <person name="Roberts A."/>
            <person name="Saif S."/>
            <person name="Shea T.D."/>
            <person name="Shenoy N."/>
            <person name="Sisk P."/>
            <person name="Stolte C."/>
            <person name="Sykes S."/>
            <person name="Walk T."/>
            <person name="White J."/>
            <person name="Yandava C."/>
            <person name="Klein B."/>
            <person name="McEwen J.G."/>
            <person name="Puccia R."/>
            <person name="Goldman G.H."/>
            <person name="Felipe M.S."/>
            <person name="Nino-Vega G."/>
            <person name="San-Blas G."/>
            <person name="Taylor J.W."/>
            <person name="Mendoza L."/>
            <person name="Galagan J.E."/>
            <person name="Nusbaum C."/>
            <person name="Birren B.W."/>
        </authorList>
    </citation>
    <scope>NUCLEOTIDE SEQUENCE [LARGE SCALE GENOMIC DNA]</scope>
    <source>
        <strain evidence="3">H143</strain>
    </source>
</reference>
<organism evidence="2 3">
    <name type="scientific">Ajellomyces capsulatus (strain H143)</name>
    <name type="common">Darling's disease fungus</name>
    <name type="synonym">Histoplasma capsulatum</name>
    <dbReference type="NCBI Taxonomy" id="544712"/>
    <lineage>
        <taxon>Eukaryota</taxon>
        <taxon>Fungi</taxon>
        <taxon>Dikarya</taxon>
        <taxon>Ascomycota</taxon>
        <taxon>Pezizomycotina</taxon>
        <taxon>Eurotiomycetes</taxon>
        <taxon>Eurotiomycetidae</taxon>
        <taxon>Onygenales</taxon>
        <taxon>Ajellomycetaceae</taxon>
        <taxon>Histoplasma</taxon>
    </lineage>
</organism>
<dbReference type="VEuPathDB" id="FungiDB:HCDG_05968"/>
<evidence type="ECO:0000256" key="1">
    <source>
        <dbReference type="SAM" id="MobiDB-lite"/>
    </source>
</evidence>
<feature type="compositionally biased region" description="Gly residues" evidence="1">
    <location>
        <begin position="31"/>
        <end position="40"/>
    </location>
</feature>
<evidence type="ECO:0000313" key="2">
    <source>
        <dbReference type="EMBL" id="EER39746.1"/>
    </source>
</evidence>
<dbReference type="Proteomes" id="UP000002624">
    <property type="component" value="Unassembled WGS sequence"/>
</dbReference>
<proteinExistence type="predicted"/>
<dbReference type="AlphaFoldDB" id="C6HIT4"/>
<dbReference type="OMA" id="RQATFTH"/>
<dbReference type="EMBL" id="GG692428">
    <property type="protein sequence ID" value="EER39746.1"/>
    <property type="molecule type" value="Genomic_DNA"/>
</dbReference>
<name>C6HIT4_AJECH</name>
<evidence type="ECO:0000313" key="3">
    <source>
        <dbReference type="Proteomes" id="UP000002624"/>
    </source>
</evidence>
<feature type="compositionally biased region" description="Basic and acidic residues" evidence="1">
    <location>
        <begin position="1"/>
        <end position="26"/>
    </location>
</feature>
<protein>
    <submittedName>
        <fullName evidence="2">Uncharacterized protein</fullName>
    </submittedName>
</protein>
<feature type="region of interest" description="Disordered" evidence="1">
    <location>
        <begin position="1"/>
        <end position="47"/>
    </location>
</feature>
<dbReference type="HOGENOM" id="CLU_2037407_0_0_1"/>
<sequence>MKVEVKGESEPATTGEEKWRRLEGLVKGEGQVDGEGGGGSEAEVEDRKALGKVKHREVCSDSQERSLSWLFGERRDRGKGGSSVRLRQATFTHLSLGGLDDDEVARNAWTSFSNHSPIMLERQHIFLSIYW</sequence>
<gene>
    <name evidence="2" type="ORF">HCDG_05968</name>
</gene>